<dbReference type="InterPro" id="IPR047141">
    <property type="entry name" value="Stealth"/>
</dbReference>
<comment type="similarity">
    <text evidence="1">Belongs to the stealth family.</text>
</comment>
<evidence type="ECO:0008006" key="7">
    <source>
        <dbReference type="Google" id="ProtNLM"/>
    </source>
</evidence>
<dbReference type="VEuPathDB" id="TrichDB:TRFO_03142"/>
<organism evidence="5 6">
    <name type="scientific">Tritrichomonas foetus</name>
    <dbReference type="NCBI Taxonomy" id="1144522"/>
    <lineage>
        <taxon>Eukaryota</taxon>
        <taxon>Metamonada</taxon>
        <taxon>Parabasalia</taxon>
        <taxon>Tritrichomonadida</taxon>
        <taxon>Tritrichomonadidae</taxon>
        <taxon>Tritrichomonas</taxon>
    </lineage>
</organism>
<dbReference type="PANTHER" id="PTHR24045">
    <property type="match status" value="1"/>
</dbReference>
<evidence type="ECO:0000259" key="4">
    <source>
        <dbReference type="Pfam" id="PF17102"/>
    </source>
</evidence>
<dbReference type="Proteomes" id="UP000179807">
    <property type="component" value="Unassembled WGS sequence"/>
</dbReference>
<evidence type="ECO:0000313" key="6">
    <source>
        <dbReference type="Proteomes" id="UP000179807"/>
    </source>
</evidence>
<accession>A0A1J4KX34</accession>
<evidence type="ECO:0000256" key="2">
    <source>
        <dbReference type="ARBA" id="ARBA00022679"/>
    </source>
</evidence>
<keyword evidence="2" id="KW-0808">Transferase</keyword>
<dbReference type="InterPro" id="IPR031357">
    <property type="entry name" value="Stealth_CR3"/>
</dbReference>
<gene>
    <name evidence="5" type="ORF">TRFO_03142</name>
</gene>
<dbReference type="AlphaFoldDB" id="A0A1J4KX34"/>
<sequence length="336" mass="40438">MFETRFIQLDELKYSLRSVYKNIPWVRKIFLVTARQKPYWLNLDIPELENKIEIISHEEIFPRSFDVPSYNSYGIEFCLHRIPNLSEHFIYMNDDMFIGRPLYQSFFFDADNRPRIPTKNKTWVNVNKELKNLTKNQITHKIPQFIIVCARTAKICQDYFNKTMIGEYDHTPTPLTKTLMKEIHETFREQIRQTIFSKFREDSNVLMQLMIQLYGINTNQIVRFIPNKNEHHFYFVGTRRDAYHLSRLKKVPAVFCINTEKAVLFSQTKAFLEKTFPIPFGYNLEKEGQKYDVYTVNNIKFSETNNYPFYESKLRQYQRMQHMYVSSRLSNILKNN</sequence>
<feature type="domain" description="Stealth protein CR3 conserved region 3" evidence="4">
    <location>
        <begin position="170"/>
        <end position="214"/>
    </location>
</feature>
<reference evidence="5" key="1">
    <citation type="submission" date="2016-10" db="EMBL/GenBank/DDBJ databases">
        <authorList>
            <person name="Benchimol M."/>
            <person name="Almeida L.G."/>
            <person name="Vasconcelos A.T."/>
            <person name="Perreira-Neves A."/>
            <person name="Rosa I.A."/>
            <person name="Tasca T."/>
            <person name="Bogo M.R."/>
            <person name="de Souza W."/>
        </authorList>
    </citation>
    <scope>NUCLEOTIDE SEQUENCE [LARGE SCALE GENOMIC DNA]</scope>
    <source>
        <strain evidence="5">K</strain>
    </source>
</reference>
<feature type="domain" description="Stealth protein CR2 conserved region 2" evidence="3">
    <location>
        <begin position="5"/>
        <end position="113"/>
    </location>
</feature>
<dbReference type="GO" id="GO:0016772">
    <property type="term" value="F:transferase activity, transferring phosphorus-containing groups"/>
    <property type="evidence" value="ECO:0007669"/>
    <property type="project" value="InterPro"/>
</dbReference>
<dbReference type="InterPro" id="IPR021520">
    <property type="entry name" value="Stealth_CR2"/>
</dbReference>
<dbReference type="EMBL" id="MLAK01000421">
    <property type="protein sequence ID" value="OHT14117.1"/>
    <property type="molecule type" value="Genomic_DNA"/>
</dbReference>
<dbReference type="Pfam" id="PF17102">
    <property type="entry name" value="Stealth_CR3"/>
    <property type="match status" value="1"/>
</dbReference>
<dbReference type="OrthoDB" id="263283at2759"/>
<dbReference type="RefSeq" id="XP_068367253.1">
    <property type="nucleotide sequence ID" value="XM_068491115.1"/>
</dbReference>
<evidence type="ECO:0000313" key="5">
    <source>
        <dbReference type="EMBL" id="OHT14117.1"/>
    </source>
</evidence>
<proteinExistence type="inferred from homology"/>
<dbReference type="Pfam" id="PF11380">
    <property type="entry name" value="Stealth_CR2"/>
    <property type="match status" value="1"/>
</dbReference>
<protein>
    <recommendedName>
        <fullName evidence="7">Stealth protein CR2 conserved region 2 domain-containing protein</fullName>
    </recommendedName>
</protein>
<name>A0A1J4KX34_9EUKA</name>
<comment type="caution">
    <text evidence="5">The sequence shown here is derived from an EMBL/GenBank/DDBJ whole genome shotgun (WGS) entry which is preliminary data.</text>
</comment>
<evidence type="ECO:0000256" key="1">
    <source>
        <dbReference type="ARBA" id="ARBA00007583"/>
    </source>
</evidence>
<dbReference type="GeneID" id="94825819"/>
<evidence type="ECO:0000259" key="3">
    <source>
        <dbReference type="Pfam" id="PF11380"/>
    </source>
</evidence>
<keyword evidence="6" id="KW-1185">Reference proteome</keyword>
<dbReference type="PANTHER" id="PTHR24045:SF0">
    <property type="entry name" value="N-ACETYLGLUCOSAMINE-1-PHOSPHOTRANSFERASE SUBUNITS ALPHA_BETA"/>
    <property type="match status" value="1"/>
</dbReference>